<sequence length="65" mass="7111">MKKGIKVILLSLPIGFVGSLFMISGNANADEINSSSLTNYTYNIKDNSNNDVTKSNLLDKYDVNP</sequence>
<comment type="caution">
    <text evidence="2">The sequence shown here is derived from an EMBL/GenBank/DDBJ whole genome shotgun (WGS) entry which is preliminary data.</text>
</comment>
<proteinExistence type="predicted"/>
<dbReference type="EMBL" id="QUBG01000007">
    <property type="protein sequence ID" value="TPR43083.1"/>
    <property type="molecule type" value="Genomic_DNA"/>
</dbReference>
<reference evidence="2" key="1">
    <citation type="submission" date="2018-08" db="EMBL/GenBank/DDBJ databases">
        <title>Comparative genomics of wild bee and flower associated Lactobacillus reveals potential adaptation to the bee host.</title>
        <authorList>
            <person name="Vuong H.Q."/>
            <person name="Mcfrederick Q.S."/>
        </authorList>
    </citation>
    <scope>NUCLEOTIDE SEQUENCE</scope>
    <source>
        <strain evidence="2">HV_63</strain>
    </source>
</reference>
<dbReference type="AlphaFoldDB" id="A0A9Q8ILC2"/>
<evidence type="ECO:0000256" key="1">
    <source>
        <dbReference type="SAM" id="SignalP"/>
    </source>
</evidence>
<dbReference type="RefSeq" id="WP_140987255.1">
    <property type="nucleotide sequence ID" value="NZ_QUBG01000007.1"/>
</dbReference>
<protein>
    <submittedName>
        <fullName evidence="2">Uncharacterized protein</fullName>
    </submittedName>
</protein>
<evidence type="ECO:0000313" key="2">
    <source>
        <dbReference type="EMBL" id="TPR43083.1"/>
    </source>
</evidence>
<gene>
    <name evidence="2" type="ORF">DY130_06245</name>
</gene>
<accession>A0A9Q8ILC2</accession>
<evidence type="ECO:0000313" key="3">
    <source>
        <dbReference type="Proteomes" id="UP000784700"/>
    </source>
</evidence>
<feature type="signal peptide" evidence="1">
    <location>
        <begin position="1"/>
        <end position="29"/>
    </location>
</feature>
<feature type="chain" id="PRO_5040405141" evidence="1">
    <location>
        <begin position="30"/>
        <end position="65"/>
    </location>
</feature>
<name>A0A9Q8ILC2_9LACO</name>
<organism evidence="2 3">
    <name type="scientific">Apilactobacillus micheneri</name>
    <dbReference type="NCBI Taxonomy" id="1899430"/>
    <lineage>
        <taxon>Bacteria</taxon>
        <taxon>Bacillati</taxon>
        <taxon>Bacillota</taxon>
        <taxon>Bacilli</taxon>
        <taxon>Lactobacillales</taxon>
        <taxon>Lactobacillaceae</taxon>
        <taxon>Apilactobacillus</taxon>
    </lineage>
</organism>
<keyword evidence="1" id="KW-0732">Signal</keyword>
<dbReference type="Proteomes" id="UP000784700">
    <property type="component" value="Unassembled WGS sequence"/>
</dbReference>